<feature type="active site" description="Proton donor" evidence="3">
    <location>
        <position position="171"/>
    </location>
</feature>
<dbReference type="PANTHER" id="PTHR36845">
    <property type="entry name" value="HYDROLASE, PUTATIVE (AFU_ORTHOLOGUE AFUA_7G05090)-RELATED"/>
    <property type="match status" value="1"/>
</dbReference>
<reference evidence="6 7" key="1">
    <citation type="submission" date="2018-03" db="EMBL/GenBank/DDBJ databases">
        <authorList>
            <person name="Keele B.F."/>
        </authorList>
    </citation>
    <scope>NUCLEOTIDE SEQUENCE [LARGE SCALE GENOMIC DNA]</scope>
    <source>
        <strain evidence="6 7">YL28-9</strain>
    </source>
</reference>
<dbReference type="GO" id="GO:0000272">
    <property type="term" value="P:polysaccharide catabolic process"/>
    <property type="evidence" value="ECO:0007669"/>
    <property type="project" value="TreeGrafter"/>
</dbReference>
<keyword evidence="5" id="KW-0732">Signal</keyword>
<dbReference type="InterPro" id="IPR010905">
    <property type="entry name" value="Glyco_hydro_88"/>
</dbReference>
<feature type="active site" description="Nucleophile" evidence="3">
    <location>
        <position position="111"/>
    </location>
</feature>
<proteinExistence type="inferred from homology"/>
<protein>
    <submittedName>
        <fullName evidence="6">Glucuronyl hydrolase</fullName>
    </submittedName>
</protein>
<dbReference type="SUPFAM" id="SSF48208">
    <property type="entry name" value="Six-hairpin glycosidases"/>
    <property type="match status" value="1"/>
</dbReference>
<dbReference type="InterPro" id="IPR052369">
    <property type="entry name" value="UG_Glycosaminoglycan_Hydrolase"/>
</dbReference>
<organism evidence="6 7">
    <name type="scientific">Pedobacter yulinensis</name>
    <dbReference type="NCBI Taxonomy" id="2126353"/>
    <lineage>
        <taxon>Bacteria</taxon>
        <taxon>Pseudomonadati</taxon>
        <taxon>Bacteroidota</taxon>
        <taxon>Sphingobacteriia</taxon>
        <taxon>Sphingobacteriales</taxon>
        <taxon>Sphingobacteriaceae</taxon>
        <taxon>Pedobacter</taxon>
    </lineage>
</organism>
<evidence type="ECO:0000256" key="4">
    <source>
        <dbReference type="PIRSR" id="PIRSR610905-2"/>
    </source>
</evidence>
<dbReference type="RefSeq" id="WP_107213272.1">
    <property type="nucleotide sequence ID" value="NZ_KZ686268.1"/>
</dbReference>
<dbReference type="GO" id="GO:0052757">
    <property type="term" value="F:chondroitin hydrolase activity"/>
    <property type="evidence" value="ECO:0007669"/>
    <property type="project" value="TreeGrafter"/>
</dbReference>
<dbReference type="PANTHER" id="PTHR36845:SF1">
    <property type="entry name" value="HYDROLASE, PUTATIVE (AFU_ORTHOLOGUE AFUA_7G05090)-RELATED"/>
    <property type="match status" value="1"/>
</dbReference>
<accession>A0A2T3HR99</accession>
<dbReference type="Gene3D" id="1.50.10.10">
    <property type="match status" value="1"/>
</dbReference>
<evidence type="ECO:0000313" key="7">
    <source>
        <dbReference type="Proteomes" id="UP000240912"/>
    </source>
</evidence>
<comment type="similarity">
    <text evidence="2">Belongs to the glycosyl hydrolase 88 family.</text>
</comment>
<keyword evidence="7" id="KW-1185">Reference proteome</keyword>
<dbReference type="Proteomes" id="UP000240912">
    <property type="component" value="Unassembled WGS sequence"/>
</dbReference>
<dbReference type="InterPro" id="IPR012341">
    <property type="entry name" value="6hp_glycosidase-like_sf"/>
</dbReference>
<keyword evidence="1 6" id="KW-0378">Hydrolase</keyword>
<sequence length="384" mass="43545">MKRAIICIMLLASLTAGAQRDAIKKQFTAFEPQVGLLLREAARVAQNGRNFPRTTEKGKLKNVISRDWTSGFFPGMLWLMYEGTANKKWLEAAREYTEKMKTEQFNKGTHDLGFMMYCSFGNGLRLTADTAYRKVLIQSAQSLISRFNEKTGVIRSWDHHQDVWKFPVIIDNMMNLELLFEATRLTGDSTFHKIAVRHADVTLKNHFRPDHSSFHVVDYDPETGHVRKKMTHQGYADASAWARGQAWGLYGYAVCYRYTRDKKYLVQAEHIAGYIIRHPRATADLIPYWDYDAPGAGQPRDASAAAITSSALFELSTLSGKPEYRQKAQLIVDNLGRGYRSAPGQNAGFILEHSTGHLPAGSEIDVPLVYADYYYLEALLRSKK</sequence>
<evidence type="ECO:0000256" key="1">
    <source>
        <dbReference type="ARBA" id="ARBA00022801"/>
    </source>
</evidence>
<dbReference type="InterPro" id="IPR008928">
    <property type="entry name" value="6-hairpin_glycosidase_sf"/>
</dbReference>
<feature type="chain" id="PRO_5015586539" evidence="5">
    <location>
        <begin position="19"/>
        <end position="384"/>
    </location>
</feature>
<evidence type="ECO:0000256" key="5">
    <source>
        <dbReference type="SAM" id="SignalP"/>
    </source>
</evidence>
<dbReference type="EMBL" id="PYLS01000001">
    <property type="protein sequence ID" value="PST84984.1"/>
    <property type="molecule type" value="Genomic_DNA"/>
</dbReference>
<feature type="binding site" evidence="4">
    <location>
        <position position="231"/>
    </location>
    <ligand>
        <name>substrate</name>
    </ligand>
</feature>
<dbReference type="OrthoDB" id="428577at2"/>
<dbReference type="AlphaFoldDB" id="A0A2T3HR99"/>
<feature type="binding site" evidence="4">
    <location>
        <position position="243"/>
    </location>
    <ligand>
        <name>substrate</name>
    </ligand>
</feature>
<feature type="binding site" evidence="4">
    <location>
        <position position="171"/>
    </location>
    <ligand>
        <name>substrate</name>
    </ligand>
</feature>
<name>A0A2T3HR99_9SPHI</name>
<evidence type="ECO:0000256" key="2">
    <source>
        <dbReference type="ARBA" id="ARBA00038358"/>
    </source>
</evidence>
<evidence type="ECO:0000256" key="3">
    <source>
        <dbReference type="PIRSR" id="PIRSR610905-1"/>
    </source>
</evidence>
<feature type="binding site" evidence="4">
    <location>
        <position position="247"/>
    </location>
    <ligand>
        <name>substrate</name>
    </ligand>
</feature>
<comment type="caution">
    <text evidence="6">The sequence shown here is derived from an EMBL/GenBank/DDBJ whole genome shotgun (WGS) entry which is preliminary data.</text>
</comment>
<dbReference type="Pfam" id="PF07470">
    <property type="entry name" value="Glyco_hydro_88"/>
    <property type="match status" value="1"/>
</dbReference>
<evidence type="ECO:0000313" key="6">
    <source>
        <dbReference type="EMBL" id="PST84984.1"/>
    </source>
</evidence>
<feature type="signal peptide" evidence="5">
    <location>
        <begin position="1"/>
        <end position="18"/>
    </location>
</feature>
<feature type="binding site" evidence="4">
    <location>
        <position position="111"/>
    </location>
    <ligand>
        <name>substrate</name>
    </ligand>
</feature>
<gene>
    <name evidence="6" type="ORF">C7T94_02365</name>
</gene>